<feature type="transmembrane region" description="Helical" evidence="8">
    <location>
        <begin position="209"/>
        <end position="229"/>
    </location>
</feature>
<dbReference type="GO" id="GO:0000329">
    <property type="term" value="C:fungal-type vacuole membrane"/>
    <property type="evidence" value="ECO:0007669"/>
    <property type="project" value="TreeGrafter"/>
</dbReference>
<evidence type="ECO:0000256" key="5">
    <source>
        <dbReference type="ARBA" id="ARBA00022989"/>
    </source>
</evidence>
<feature type="region of interest" description="Disordered" evidence="7">
    <location>
        <begin position="338"/>
        <end position="363"/>
    </location>
</feature>
<feature type="transmembrane region" description="Helical" evidence="8">
    <location>
        <begin position="182"/>
        <end position="202"/>
    </location>
</feature>
<dbReference type="STRING" id="416450.A0A1V6Q150"/>
<dbReference type="PANTHER" id="PTHR20772:SF2">
    <property type="entry name" value="PROTEIN FMP42"/>
    <property type="match status" value="1"/>
</dbReference>
<dbReference type="Gene3D" id="1.20.1250.20">
    <property type="entry name" value="MFS general substrate transporter like domains"/>
    <property type="match status" value="1"/>
</dbReference>
<feature type="transmembrane region" description="Helical" evidence="8">
    <location>
        <begin position="301"/>
        <end position="320"/>
    </location>
</feature>
<evidence type="ECO:0000313" key="10">
    <source>
        <dbReference type="Proteomes" id="UP000191672"/>
    </source>
</evidence>
<feature type="transmembrane region" description="Helical" evidence="8">
    <location>
        <begin position="127"/>
        <end position="147"/>
    </location>
</feature>
<feature type="compositionally biased region" description="Basic and acidic residues" evidence="7">
    <location>
        <begin position="56"/>
        <end position="65"/>
    </location>
</feature>
<accession>A0A1V6Q150</accession>
<dbReference type="GO" id="GO:0022857">
    <property type="term" value="F:transmembrane transporter activity"/>
    <property type="evidence" value="ECO:0007669"/>
    <property type="project" value="InterPro"/>
</dbReference>
<evidence type="ECO:0000256" key="4">
    <source>
        <dbReference type="ARBA" id="ARBA00022692"/>
    </source>
</evidence>
<feature type="compositionally biased region" description="Basic and acidic residues" evidence="7">
    <location>
        <begin position="344"/>
        <end position="362"/>
    </location>
</feature>
<reference evidence="10" key="1">
    <citation type="journal article" date="2017" name="Nat. Microbiol.">
        <title>Global analysis of biosynthetic gene clusters reveals vast potential of secondary metabolite production in Penicillium species.</title>
        <authorList>
            <person name="Nielsen J.C."/>
            <person name="Grijseels S."/>
            <person name="Prigent S."/>
            <person name="Ji B."/>
            <person name="Dainat J."/>
            <person name="Nielsen K.F."/>
            <person name="Frisvad J.C."/>
            <person name="Workman M."/>
            <person name="Nielsen J."/>
        </authorList>
    </citation>
    <scope>NUCLEOTIDE SEQUENCE [LARGE SCALE GENOMIC DNA]</scope>
    <source>
        <strain evidence="10">IBT 31811</strain>
    </source>
</reference>
<sequence>MSLPRISFLEGWERNPTYPSDDEDYQDLPEGSVSSSFPSTYSRLNFNPYAGPGWNERPDDHDDRSTFLNLSPTTTREGRASPAPVSARAQSPERHEPVHVEVIARKEPWADTTGAYEVSAARRIAQVCTAVVYCFLAAGVVFGFAAIKPILIRENVYRNLCTKAELDEGVDVCDRQEIRLNLMFTIAAVVTNVSALPVGTILDAYGPRVSGIIGSFCLAIGALLFGTAHKLPFDGYIPGYLFLALGGPFVFITSFHLSNTFPARSGLILSMLTGAFDASSALFLIFRLLNEHTDGLVSIPSFFAVYLIVPLFIIIAQIFIMPANSYKTAGQLVQQAEEQVADETNDHIDDSVTDQDERERLRKDRRLRRQSIVNQIQSLLDDGTASVVSATTIDDTVFHIDAHLSPPKPSPPVLPKSHPQPQPSQGGVWGVLHGRSALNQLRTPWFTLITAFTVLMMLRINYFVATLRSQYSYLLTPHTAKTINTFFDIALPIGGLLSVPFIGTFLDTFQTRTVLLILVSTATAIGILGCIPDSLPAAYGNIILFVLYRPFYYTAVSDYAAKVFGFQTFGKVYGLVICLAGVGNFAQAGLDALTLIVFGGDPIPVNVGLTLLVAVFGGGLVAFVWVMTNVLEKERVDGVSGQGERAPLLSETEGRNYGV</sequence>
<evidence type="ECO:0000256" key="7">
    <source>
        <dbReference type="SAM" id="MobiDB-lite"/>
    </source>
</evidence>
<feature type="transmembrane region" description="Helical" evidence="8">
    <location>
        <begin position="485"/>
        <end position="506"/>
    </location>
</feature>
<protein>
    <recommendedName>
        <fullName evidence="11">Major facilitator superfamily (MFS) profile domain-containing protein</fullName>
    </recommendedName>
</protein>
<feature type="transmembrane region" description="Helical" evidence="8">
    <location>
        <begin position="603"/>
        <end position="626"/>
    </location>
</feature>
<feature type="transmembrane region" description="Helical" evidence="8">
    <location>
        <begin position="445"/>
        <end position="465"/>
    </location>
</feature>
<dbReference type="EMBL" id="MDYN01000018">
    <property type="protein sequence ID" value="OQD83004.1"/>
    <property type="molecule type" value="Genomic_DNA"/>
</dbReference>
<evidence type="ECO:0000256" key="8">
    <source>
        <dbReference type="SAM" id="Phobius"/>
    </source>
</evidence>
<feature type="transmembrane region" description="Helical" evidence="8">
    <location>
        <begin position="267"/>
        <end position="289"/>
    </location>
</feature>
<feature type="compositionally biased region" description="Polar residues" evidence="7">
    <location>
        <begin position="66"/>
        <end position="75"/>
    </location>
</feature>
<gene>
    <name evidence="9" type="ORF">PENANT_c018G06222</name>
</gene>
<dbReference type="SUPFAM" id="SSF103473">
    <property type="entry name" value="MFS general substrate transporter"/>
    <property type="match status" value="1"/>
</dbReference>
<keyword evidence="10" id="KW-1185">Reference proteome</keyword>
<evidence type="ECO:0000256" key="6">
    <source>
        <dbReference type="ARBA" id="ARBA00023136"/>
    </source>
</evidence>
<comment type="subcellular location">
    <subcellularLocation>
        <location evidence="1">Membrane</location>
        <topology evidence="1">Multi-pass membrane protein</topology>
    </subcellularLocation>
</comment>
<dbReference type="InterPro" id="IPR011701">
    <property type="entry name" value="MFS"/>
</dbReference>
<comment type="caution">
    <text evidence="9">The sequence shown here is derived from an EMBL/GenBank/DDBJ whole genome shotgun (WGS) entry which is preliminary data.</text>
</comment>
<feature type="transmembrane region" description="Helical" evidence="8">
    <location>
        <begin position="235"/>
        <end position="255"/>
    </location>
</feature>
<feature type="compositionally biased region" description="Polar residues" evidence="7">
    <location>
        <begin position="32"/>
        <end position="45"/>
    </location>
</feature>
<dbReference type="Proteomes" id="UP000191672">
    <property type="component" value="Unassembled WGS sequence"/>
</dbReference>
<keyword evidence="3" id="KW-0813">Transport</keyword>
<dbReference type="PANTHER" id="PTHR20772">
    <property type="entry name" value="PROTEIN FMP42"/>
    <property type="match status" value="1"/>
</dbReference>
<evidence type="ECO:0000313" key="9">
    <source>
        <dbReference type="EMBL" id="OQD83004.1"/>
    </source>
</evidence>
<dbReference type="AlphaFoldDB" id="A0A1V6Q150"/>
<proteinExistence type="inferred from homology"/>
<name>A0A1V6Q150_9EURO</name>
<evidence type="ECO:0000256" key="3">
    <source>
        <dbReference type="ARBA" id="ARBA00022448"/>
    </source>
</evidence>
<keyword evidence="6 8" id="KW-0472">Membrane</keyword>
<organism evidence="9 10">
    <name type="scientific">Penicillium antarcticum</name>
    <dbReference type="NCBI Taxonomy" id="416450"/>
    <lineage>
        <taxon>Eukaryota</taxon>
        <taxon>Fungi</taxon>
        <taxon>Dikarya</taxon>
        <taxon>Ascomycota</taxon>
        <taxon>Pezizomycotina</taxon>
        <taxon>Eurotiomycetes</taxon>
        <taxon>Eurotiomycetidae</taxon>
        <taxon>Eurotiales</taxon>
        <taxon>Aspergillaceae</taxon>
        <taxon>Penicillium</taxon>
    </lineage>
</organism>
<evidence type="ECO:0008006" key="11">
    <source>
        <dbReference type="Google" id="ProtNLM"/>
    </source>
</evidence>
<evidence type="ECO:0000256" key="1">
    <source>
        <dbReference type="ARBA" id="ARBA00004141"/>
    </source>
</evidence>
<evidence type="ECO:0000256" key="2">
    <source>
        <dbReference type="ARBA" id="ARBA00006595"/>
    </source>
</evidence>
<dbReference type="Pfam" id="PF07690">
    <property type="entry name" value="MFS_1"/>
    <property type="match status" value="1"/>
</dbReference>
<dbReference type="InterPro" id="IPR036259">
    <property type="entry name" value="MFS_trans_sf"/>
</dbReference>
<keyword evidence="5 8" id="KW-1133">Transmembrane helix</keyword>
<feature type="transmembrane region" description="Helical" evidence="8">
    <location>
        <begin position="572"/>
        <end position="597"/>
    </location>
</feature>
<feature type="region of interest" description="Disordered" evidence="7">
    <location>
        <begin position="1"/>
        <end position="96"/>
    </location>
</feature>
<dbReference type="InterPro" id="IPR052599">
    <property type="entry name" value="SLC43A_AATransporter"/>
</dbReference>
<keyword evidence="4 8" id="KW-0812">Transmembrane</keyword>
<comment type="similarity">
    <text evidence="2">Belongs to the SLC43A transporter (TC 2.A.1.44) family.</text>
</comment>